<sequence length="277" mass="28919">MSMPPPQQPPGPYGPPQPPHPHGGQPYAAQHAHQQPYPGQPYPGQPGPPQPYPGQGAWGQFPTATQPRKNRIGMVIGIAAGAVLVLGAIVSVGTRAVSGSGFPEAQYRLIVPKTLVEGKYELTQDLSATEGKEALKGTSDSKVRNPEPVVGQYVSESPKEAGALAVSGMYGQFKDPADARRKMLSGAAESEGATLAVAARDVTPAGSDVTLSCQVLTLRRGGAESSFPMCAWADANTGATVGFVSEETARQQPGSVDLDKTARTTLQVRAEMRQPIG</sequence>
<dbReference type="RefSeq" id="WP_150255387.1">
    <property type="nucleotide sequence ID" value="NZ_CP029189.1"/>
</dbReference>
<protein>
    <submittedName>
        <fullName evidence="3">Uncharacterized protein</fullName>
    </submittedName>
</protein>
<accession>A0A5P2DD41</accession>
<evidence type="ECO:0000256" key="2">
    <source>
        <dbReference type="SAM" id="Phobius"/>
    </source>
</evidence>
<gene>
    <name evidence="3" type="ORF">DEJ51_00900</name>
</gene>
<evidence type="ECO:0000313" key="4">
    <source>
        <dbReference type="Proteomes" id="UP000324101"/>
    </source>
</evidence>
<feature type="compositionally biased region" description="Pro residues" evidence="1">
    <location>
        <begin position="1"/>
        <end position="21"/>
    </location>
</feature>
<dbReference type="EMBL" id="CP029189">
    <property type="protein sequence ID" value="QES52996.1"/>
    <property type="molecule type" value="Genomic_DNA"/>
</dbReference>
<dbReference type="SUPFAM" id="SSF81995">
    <property type="entry name" value="beta-sandwich domain of Sec23/24"/>
    <property type="match status" value="1"/>
</dbReference>
<dbReference type="OrthoDB" id="4333093at2"/>
<feature type="compositionally biased region" description="Low complexity" evidence="1">
    <location>
        <begin position="22"/>
        <end position="37"/>
    </location>
</feature>
<name>A0A5P2DD41_STRVZ</name>
<feature type="compositionally biased region" description="Pro residues" evidence="1">
    <location>
        <begin position="38"/>
        <end position="52"/>
    </location>
</feature>
<feature type="transmembrane region" description="Helical" evidence="2">
    <location>
        <begin position="72"/>
        <end position="93"/>
    </location>
</feature>
<feature type="region of interest" description="Disordered" evidence="1">
    <location>
        <begin position="1"/>
        <end position="65"/>
    </location>
</feature>
<keyword evidence="2" id="KW-1133">Transmembrane helix</keyword>
<evidence type="ECO:0000256" key="1">
    <source>
        <dbReference type="SAM" id="MobiDB-lite"/>
    </source>
</evidence>
<reference evidence="3 4" key="1">
    <citation type="submission" date="2018-05" db="EMBL/GenBank/DDBJ databases">
        <title>Streptomyces venezuelae.</title>
        <authorList>
            <person name="Kim W."/>
            <person name="Lee N."/>
            <person name="Cho B.-K."/>
        </authorList>
    </citation>
    <scope>NUCLEOTIDE SEQUENCE [LARGE SCALE GENOMIC DNA]</scope>
    <source>
        <strain evidence="3 4">ATCC 21018</strain>
    </source>
</reference>
<keyword evidence="2" id="KW-0812">Transmembrane</keyword>
<dbReference type="Proteomes" id="UP000324101">
    <property type="component" value="Chromosome"/>
</dbReference>
<organism evidence="3 4">
    <name type="scientific">Streptomyces venezuelae</name>
    <dbReference type="NCBI Taxonomy" id="54571"/>
    <lineage>
        <taxon>Bacteria</taxon>
        <taxon>Bacillati</taxon>
        <taxon>Actinomycetota</taxon>
        <taxon>Actinomycetes</taxon>
        <taxon>Kitasatosporales</taxon>
        <taxon>Streptomycetaceae</taxon>
        <taxon>Streptomyces</taxon>
    </lineage>
</organism>
<keyword evidence="2" id="KW-0472">Membrane</keyword>
<dbReference type="AlphaFoldDB" id="A0A5P2DD41"/>
<evidence type="ECO:0000313" key="3">
    <source>
        <dbReference type="EMBL" id="QES52996.1"/>
    </source>
</evidence>
<proteinExistence type="predicted"/>